<dbReference type="InterPro" id="IPR013830">
    <property type="entry name" value="SGNH_hydro"/>
</dbReference>
<protein>
    <recommendedName>
        <fullName evidence="2">SGNH hydrolase-type esterase domain-containing protein</fullName>
    </recommendedName>
</protein>
<dbReference type="CDD" id="cd01820">
    <property type="entry name" value="PAF_acetylesterase_like"/>
    <property type="match status" value="1"/>
</dbReference>
<dbReference type="Gene3D" id="3.40.50.1110">
    <property type="entry name" value="SGNH hydrolase"/>
    <property type="match status" value="1"/>
</dbReference>
<proteinExistence type="inferred from homology"/>
<keyword evidence="4" id="KW-1185">Reference proteome</keyword>
<dbReference type="STRING" id="7232.A0A484AXS3"/>
<sequence>MIAYQWLLQQRTPHAEYTNNGSSSDNNNNSNINIISGSNMNPCAVPTPVPDVDGDKRWLSIHRRFISDCREKDPDVIFLGDCIFETLQDTDTWNQYFAPLHCLNFSIREDRTENVLWRIENGTLDNVNPKIVVLHVGTNNTSNSAAEVAEGLLANVAKIREKLPSAYIILPSLLPRGQQPNALRDKNKEINELIKERTKGMDRVQTVAIDKGLVHTDGSISHHDMFDYKSLTNTGAKKILEPLHDLLSQILNENELERDLTPSE</sequence>
<dbReference type="Pfam" id="PF13472">
    <property type="entry name" value="Lipase_GDSL_2"/>
    <property type="match status" value="1"/>
</dbReference>
<dbReference type="OMA" id="AWNQYFA"/>
<name>A0A484AXS3_DRONA</name>
<evidence type="ECO:0000313" key="3">
    <source>
        <dbReference type="EMBL" id="TDG41437.1"/>
    </source>
</evidence>
<evidence type="ECO:0000259" key="2">
    <source>
        <dbReference type="Pfam" id="PF13472"/>
    </source>
</evidence>
<dbReference type="AlphaFoldDB" id="A0A484AXS3"/>
<dbReference type="PANTHER" id="PTHR11852:SF0">
    <property type="entry name" value="PLATELET-ACTIVATING FACTOR ACETYLHYDROLASE IB SUBUNIT BETA HOMOLOG"/>
    <property type="match status" value="1"/>
</dbReference>
<comment type="similarity">
    <text evidence="1">Belongs to the 'GDSL' lipolytic enzyme family. Platelet-activating factor acetylhydrolase IB beta/gamma subunits subfamily.</text>
</comment>
<dbReference type="EMBL" id="LSRL02000352">
    <property type="protein sequence ID" value="TDG41437.1"/>
    <property type="molecule type" value="Genomic_DNA"/>
</dbReference>
<dbReference type="OrthoDB" id="505607at2759"/>
<dbReference type="Proteomes" id="UP000295192">
    <property type="component" value="Unassembled WGS sequence"/>
</dbReference>
<accession>A0A484AXS3</accession>
<evidence type="ECO:0000313" key="4">
    <source>
        <dbReference type="Proteomes" id="UP000295192"/>
    </source>
</evidence>
<comment type="caution">
    <text evidence="3">The sequence shown here is derived from an EMBL/GenBank/DDBJ whole genome shotgun (WGS) entry which is preliminary data.</text>
</comment>
<evidence type="ECO:0000256" key="1">
    <source>
        <dbReference type="ARBA" id="ARBA00038184"/>
    </source>
</evidence>
<dbReference type="InterPro" id="IPR036514">
    <property type="entry name" value="SGNH_hydro_sf"/>
</dbReference>
<feature type="domain" description="SGNH hydrolase-type esterase" evidence="2">
    <location>
        <begin position="78"/>
        <end position="226"/>
    </location>
</feature>
<dbReference type="PANTHER" id="PTHR11852">
    <property type="entry name" value="PLATELET-ACTIVATING FACTOR ACETYLHYDROLASE"/>
    <property type="match status" value="1"/>
</dbReference>
<organism evidence="3 4">
    <name type="scientific">Drosophila navojoa</name>
    <name type="common">Fruit fly</name>
    <dbReference type="NCBI Taxonomy" id="7232"/>
    <lineage>
        <taxon>Eukaryota</taxon>
        <taxon>Metazoa</taxon>
        <taxon>Ecdysozoa</taxon>
        <taxon>Arthropoda</taxon>
        <taxon>Hexapoda</taxon>
        <taxon>Insecta</taxon>
        <taxon>Pterygota</taxon>
        <taxon>Neoptera</taxon>
        <taxon>Endopterygota</taxon>
        <taxon>Diptera</taxon>
        <taxon>Brachycera</taxon>
        <taxon>Muscomorpha</taxon>
        <taxon>Ephydroidea</taxon>
        <taxon>Drosophilidae</taxon>
        <taxon>Drosophila</taxon>
    </lineage>
</organism>
<gene>
    <name evidence="3" type="ORF">AWZ03_012138</name>
</gene>
<dbReference type="SUPFAM" id="SSF52266">
    <property type="entry name" value="SGNH hydrolase"/>
    <property type="match status" value="1"/>
</dbReference>
<reference evidence="3 4" key="1">
    <citation type="journal article" date="2019" name="J. Hered.">
        <title>An Improved Genome Assembly for Drosophila navojoa, the Basal Species in the mojavensis Cluster.</title>
        <authorList>
            <person name="Vanderlinde T."/>
            <person name="Dupim E.G."/>
            <person name="Nazario-Yepiz N.O."/>
            <person name="Carvalho A.B."/>
        </authorList>
    </citation>
    <scope>NUCLEOTIDE SEQUENCE [LARGE SCALE GENOMIC DNA]</scope>
    <source>
        <strain evidence="3">Navoj_Jal97</strain>
        <tissue evidence="3">Whole organism</tissue>
    </source>
</reference>